<dbReference type="HOGENOM" id="CLU_001805_4_0_11"/>
<feature type="domain" description="Peptidase M3A/M3B catalytic" evidence="8">
    <location>
        <begin position="187"/>
        <end position="633"/>
    </location>
</feature>
<comment type="cofactor">
    <cofactor evidence="7">
        <name>Zn(2+)</name>
        <dbReference type="ChEBI" id="CHEBI:29105"/>
    </cofactor>
    <text evidence="7">Binds 1 zinc ion.</text>
</comment>
<dbReference type="GO" id="GO:0006508">
    <property type="term" value="P:proteolysis"/>
    <property type="evidence" value="ECO:0007669"/>
    <property type="project" value="UniProtKB-KW"/>
</dbReference>
<dbReference type="InterPro" id="IPR024077">
    <property type="entry name" value="Neurolysin/TOP_dom2"/>
</dbReference>
<evidence type="ECO:0000256" key="7">
    <source>
        <dbReference type="RuleBase" id="RU003435"/>
    </source>
</evidence>
<dbReference type="SUPFAM" id="SSF55486">
    <property type="entry name" value="Metalloproteases ('zincins'), catalytic domain"/>
    <property type="match status" value="1"/>
</dbReference>
<evidence type="ECO:0000256" key="2">
    <source>
        <dbReference type="ARBA" id="ARBA00022670"/>
    </source>
</evidence>
<dbReference type="Gene3D" id="3.40.390.10">
    <property type="entry name" value="Collagenase (Catalytic Domain)"/>
    <property type="match status" value="1"/>
</dbReference>
<evidence type="ECO:0000313" key="9">
    <source>
        <dbReference type="EMBL" id="EPD33444.1"/>
    </source>
</evidence>
<dbReference type="Pfam" id="PF01432">
    <property type="entry name" value="Peptidase_M3"/>
    <property type="match status" value="1"/>
</dbReference>
<dbReference type="CDD" id="cd06456">
    <property type="entry name" value="M3A_DCP"/>
    <property type="match status" value="1"/>
</dbReference>
<reference evidence="9 10" key="1">
    <citation type="submission" date="2013-04" db="EMBL/GenBank/DDBJ databases">
        <title>The Genome Sequence of Propionimicrobium lymphophilum ACS-093-V-SCH5.</title>
        <authorList>
            <consortium name="The Broad Institute Genomics Platform"/>
            <person name="Earl A."/>
            <person name="Ward D."/>
            <person name="Feldgarden M."/>
            <person name="Gevers D."/>
            <person name="Saerens B."/>
            <person name="Vaneechoutte M."/>
            <person name="Walker B."/>
            <person name="Young S."/>
            <person name="Zeng Q."/>
            <person name="Gargeya S."/>
            <person name="Fitzgerald M."/>
            <person name="Haas B."/>
            <person name="Abouelleil A."/>
            <person name="Allen A.W."/>
            <person name="Alvarado L."/>
            <person name="Arachchi H.M."/>
            <person name="Berlin A.M."/>
            <person name="Chapman S.B."/>
            <person name="Gainer-Dewar J."/>
            <person name="Goldberg J."/>
            <person name="Griggs A."/>
            <person name="Gujja S."/>
            <person name="Hansen M."/>
            <person name="Howarth C."/>
            <person name="Imamovic A."/>
            <person name="Ireland A."/>
            <person name="Larimer J."/>
            <person name="McCowan C."/>
            <person name="Murphy C."/>
            <person name="Pearson M."/>
            <person name="Poon T.W."/>
            <person name="Priest M."/>
            <person name="Roberts A."/>
            <person name="Saif S."/>
            <person name="Shea T."/>
            <person name="Sisk P."/>
            <person name="Sykes S."/>
            <person name="Wortman J."/>
            <person name="Nusbaum C."/>
            <person name="Birren B."/>
        </authorList>
    </citation>
    <scope>NUCLEOTIDE SEQUENCE [LARGE SCALE GENOMIC DNA]</scope>
    <source>
        <strain evidence="9 10">ACS-093-V-SCH5</strain>
    </source>
</reference>
<sequence>MNTKLVFPRFGRSAKEFAADFDRAMANELSAIDEIVANDRPTVENTIVVWEKAAEELSELLALLETVMSSDTTDELDALNEKYAPLFAAHSDEIYQNRALYEKIEALSKTDLDDQDRHWVELTLKDFRRSGVQLSGEDQQRLRELNSKLAANCAKWDQLVVAGRNESSVEVAGKTVELINTTGQPILAELDDREDREHIFKASIARGKTGESDVRELIIETAKLRLERAKLLGFRNHAEYVADEGTAATVEALTEVLHAVRDQAIPAAERDAKAYQNEFEKLFPGEKFEAWDWQWMAEKQRQHYAVSDEILKPYLEFERLLNDGIFAQANELYGLTFKQIDQEGYVEDARVFEVHDEDGLLGGLIVDPYARPSKQGGAWMNDLVVRSELNGKLPVVTLNCNYVKPEPGKPTLMTWDDVITIFHEFGHCLNGLFSEARYPSLAGANGPRDYVEFPSQVNEHWAWEPTLIERYAKHWQSGAQLPQELIQKLIDGAKFDQAYADTELVASMLLDQAWHTAAADELPSNPAEVDAFEAKALKAAGVDFPLIPPRYRSCYFSHIWGGGYAAAYYGYLWSELLDADACAWFDENGGLRRENGEKFRRQILAMGDSVPLIDNYAKFRGKPYDVKYLLERHDS</sequence>
<dbReference type="AlphaFoldDB" id="S2X0C8"/>
<dbReference type="GO" id="GO:0005829">
    <property type="term" value="C:cytosol"/>
    <property type="evidence" value="ECO:0007669"/>
    <property type="project" value="TreeGrafter"/>
</dbReference>
<dbReference type="InterPro" id="IPR001567">
    <property type="entry name" value="Pept_M3A_M3B_dom"/>
</dbReference>
<dbReference type="InterPro" id="IPR034005">
    <property type="entry name" value="M3A_DCP"/>
</dbReference>
<dbReference type="PANTHER" id="PTHR43660:SF1">
    <property type="entry name" value="DIPEPTIDYL CARBOXYPEPTIDASE"/>
    <property type="match status" value="1"/>
</dbReference>
<keyword evidence="6 7" id="KW-0482">Metalloprotease</keyword>
<dbReference type="GO" id="GO:0004180">
    <property type="term" value="F:carboxypeptidase activity"/>
    <property type="evidence" value="ECO:0007669"/>
    <property type="project" value="TreeGrafter"/>
</dbReference>
<protein>
    <recommendedName>
        <fullName evidence="8">Peptidase M3A/M3B catalytic domain-containing protein</fullName>
    </recommendedName>
</protein>
<evidence type="ECO:0000256" key="1">
    <source>
        <dbReference type="ARBA" id="ARBA00006040"/>
    </source>
</evidence>
<evidence type="ECO:0000313" key="10">
    <source>
        <dbReference type="Proteomes" id="UP000014417"/>
    </source>
</evidence>
<evidence type="ECO:0000256" key="4">
    <source>
        <dbReference type="ARBA" id="ARBA00022801"/>
    </source>
</evidence>
<organism evidence="9 10">
    <name type="scientific">Propionimicrobium lymphophilum ACS-093-V-SCH5</name>
    <dbReference type="NCBI Taxonomy" id="883161"/>
    <lineage>
        <taxon>Bacteria</taxon>
        <taxon>Bacillati</taxon>
        <taxon>Actinomycetota</taxon>
        <taxon>Actinomycetes</taxon>
        <taxon>Propionibacteriales</taxon>
        <taxon>Propionibacteriaceae</taxon>
        <taxon>Propionimicrobium</taxon>
    </lineage>
</organism>
<dbReference type="Proteomes" id="UP000014417">
    <property type="component" value="Unassembled WGS sequence"/>
</dbReference>
<dbReference type="GO" id="GO:0046872">
    <property type="term" value="F:metal ion binding"/>
    <property type="evidence" value="ECO:0007669"/>
    <property type="project" value="UniProtKB-UniRule"/>
</dbReference>
<comment type="similarity">
    <text evidence="1 7">Belongs to the peptidase M3 family.</text>
</comment>
<evidence type="ECO:0000256" key="6">
    <source>
        <dbReference type="ARBA" id="ARBA00023049"/>
    </source>
</evidence>
<name>S2X0C8_9ACTN</name>
<dbReference type="OrthoDB" id="9773538at2"/>
<comment type="caution">
    <text evidence="9">The sequence shown here is derived from an EMBL/GenBank/DDBJ whole genome shotgun (WGS) entry which is preliminary data.</text>
</comment>
<keyword evidence="10" id="KW-1185">Reference proteome</keyword>
<dbReference type="STRING" id="883161.HMPREF9306_00984"/>
<proteinExistence type="inferred from homology"/>
<dbReference type="InterPro" id="IPR024079">
    <property type="entry name" value="MetalloPept_cat_dom_sf"/>
</dbReference>
<dbReference type="RefSeq" id="WP_016455818.1">
    <property type="nucleotide sequence ID" value="NZ_KE150269.1"/>
</dbReference>
<evidence type="ECO:0000256" key="3">
    <source>
        <dbReference type="ARBA" id="ARBA00022723"/>
    </source>
</evidence>
<dbReference type="EMBL" id="AGZR01000005">
    <property type="protein sequence ID" value="EPD33444.1"/>
    <property type="molecule type" value="Genomic_DNA"/>
</dbReference>
<keyword evidence="3 7" id="KW-0479">Metal-binding</keyword>
<evidence type="ECO:0000259" key="8">
    <source>
        <dbReference type="Pfam" id="PF01432"/>
    </source>
</evidence>
<dbReference type="InterPro" id="IPR045090">
    <property type="entry name" value="Pept_M3A_M3B"/>
</dbReference>
<keyword evidence="2 7" id="KW-0645">Protease</keyword>
<dbReference type="Gene3D" id="1.10.1370.10">
    <property type="entry name" value="Neurolysin, domain 3"/>
    <property type="match status" value="1"/>
</dbReference>
<dbReference type="PANTHER" id="PTHR43660">
    <property type="entry name" value="DIPEPTIDYL CARBOXYPEPTIDASE"/>
    <property type="match status" value="1"/>
</dbReference>
<accession>S2X0C8</accession>
<dbReference type="GO" id="GO:0004222">
    <property type="term" value="F:metalloendopeptidase activity"/>
    <property type="evidence" value="ECO:0007669"/>
    <property type="project" value="InterPro"/>
</dbReference>
<dbReference type="PATRIC" id="fig|883161.3.peg.982"/>
<evidence type="ECO:0000256" key="5">
    <source>
        <dbReference type="ARBA" id="ARBA00022833"/>
    </source>
</evidence>
<keyword evidence="5 7" id="KW-0862">Zinc</keyword>
<gene>
    <name evidence="9" type="ORF">HMPREF9306_00984</name>
</gene>
<keyword evidence="4 7" id="KW-0378">Hydrolase</keyword>